<evidence type="ECO:0000256" key="1">
    <source>
        <dbReference type="ARBA" id="ARBA00022801"/>
    </source>
</evidence>
<dbReference type="Pfam" id="PF00293">
    <property type="entry name" value="NUDIX"/>
    <property type="match status" value="1"/>
</dbReference>
<dbReference type="EMBL" id="QRYC01000004">
    <property type="protein sequence ID" value="RGU57766.1"/>
    <property type="molecule type" value="Genomic_DNA"/>
</dbReference>
<protein>
    <submittedName>
        <fullName evidence="4">NUDIX hydrolase</fullName>
    </submittedName>
</protein>
<dbReference type="PROSITE" id="PS51462">
    <property type="entry name" value="NUDIX"/>
    <property type="match status" value="1"/>
</dbReference>
<dbReference type="PANTHER" id="PTHR43736:SF4">
    <property type="entry name" value="SLR1690 PROTEIN"/>
    <property type="match status" value="1"/>
</dbReference>
<keyword evidence="1 2" id="KW-0378">Hydrolase</keyword>
<evidence type="ECO:0000313" key="4">
    <source>
        <dbReference type="EMBL" id="RGU57766.1"/>
    </source>
</evidence>
<evidence type="ECO:0000313" key="5">
    <source>
        <dbReference type="Proteomes" id="UP000284243"/>
    </source>
</evidence>
<dbReference type="InterPro" id="IPR000086">
    <property type="entry name" value="NUDIX_hydrolase_dom"/>
</dbReference>
<dbReference type="RefSeq" id="WP_087381764.1">
    <property type="nucleotide sequence ID" value="NZ_CABJFF010000008.1"/>
</dbReference>
<dbReference type="InterPro" id="IPR054105">
    <property type="entry name" value="WHD_NrtR"/>
</dbReference>
<dbReference type="PROSITE" id="PS00893">
    <property type="entry name" value="NUDIX_BOX"/>
    <property type="match status" value="1"/>
</dbReference>
<dbReference type="InterPro" id="IPR036390">
    <property type="entry name" value="WH_DNA-bd_sf"/>
</dbReference>
<dbReference type="CDD" id="cd18873">
    <property type="entry name" value="NUDIX_NadM_like"/>
    <property type="match status" value="1"/>
</dbReference>
<comment type="similarity">
    <text evidence="2">Belongs to the Nudix hydrolase family.</text>
</comment>
<dbReference type="Proteomes" id="UP000284243">
    <property type="component" value="Unassembled WGS sequence"/>
</dbReference>
<dbReference type="Pfam" id="PF21906">
    <property type="entry name" value="WHD_NrtR"/>
    <property type="match status" value="1"/>
</dbReference>
<gene>
    <name evidence="4" type="ORF">DWW57_04545</name>
</gene>
<dbReference type="InterPro" id="IPR020084">
    <property type="entry name" value="NUDIX_hydrolase_CS"/>
</dbReference>
<dbReference type="GO" id="GO:0016787">
    <property type="term" value="F:hydrolase activity"/>
    <property type="evidence" value="ECO:0007669"/>
    <property type="project" value="UniProtKB-KW"/>
</dbReference>
<dbReference type="SUPFAM" id="SSF46785">
    <property type="entry name" value="Winged helix' DNA-binding domain"/>
    <property type="match status" value="1"/>
</dbReference>
<dbReference type="PANTHER" id="PTHR43736">
    <property type="entry name" value="ADP-RIBOSE PYROPHOSPHATASE"/>
    <property type="match status" value="1"/>
</dbReference>
<dbReference type="SUPFAM" id="SSF55811">
    <property type="entry name" value="Nudix"/>
    <property type="match status" value="1"/>
</dbReference>
<sequence>MMENQYCYKYPRPALTTDQVIFGFGEGELRVLLIRRGNEPFKGKWALPGGFMDMDEDAETCARRELEEETGLKVVNFEQLYAFSDVDRDPRYRVVSIAYYALIRWEDCKVKAGDDADRVQWFPLSGIPPLAFDHRRILQMAADRLKLKARYRPIGIDLLPPEFKMADLRHLYESVLQCTLDRDNFRRKMVGTGLLVDAEQENRAKNGRKVRYYRFDRVKYRYFTEKGFYLKWE</sequence>
<accession>A0A412TVC2</accession>
<evidence type="ECO:0000259" key="3">
    <source>
        <dbReference type="PROSITE" id="PS51462"/>
    </source>
</evidence>
<proteinExistence type="inferred from homology"/>
<dbReference type="Gene3D" id="1.10.10.10">
    <property type="entry name" value="Winged helix-like DNA-binding domain superfamily/Winged helix DNA-binding domain"/>
    <property type="match status" value="1"/>
</dbReference>
<feature type="domain" description="Nudix hydrolase" evidence="3">
    <location>
        <begin position="14"/>
        <end position="146"/>
    </location>
</feature>
<dbReference type="Gene3D" id="3.90.79.10">
    <property type="entry name" value="Nucleoside Triphosphate Pyrophosphohydrolase"/>
    <property type="match status" value="1"/>
</dbReference>
<name>A0A412TVC2_9BACT</name>
<dbReference type="InterPro" id="IPR020476">
    <property type="entry name" value="Nudix_hydrolase"/>
</dbReference>
<dbReference type="InterPro" id="IPR036388">
    <property type="entry name" value="WH-like_DNA-bd_sf"/>
</dbReference>
<reference evidence="4 5" key="1">
    <citation type="submission" date="2018-08" db="EMBL/GenBank/DDBJ databases">
        <title>A genome reference for cultivated species of the human gut microbiota.</title>
        <authorList>
            <person name="Zou Y."/>
            <person name="Xue W."/>
            <person name="Luo G."/>
        </authorList>
    </citation>
    <scope>NUCLEOTIDE SEQUENCE [LARGE SCALE GENOMIC DNA]</scope>
    <source>
        <strain evidence="4 5">AF16-14</strain>
    </source>
</reference>
<dbReference type="InterPro" id="IPR015797">
    <property type="entry name" value="NUDIX_hydrolase-like_dom_sf"/>
</dbReference>
<organism evidence="4 5">
    <name type="scientific">Odoribacter splanchnicus</name>
    <dbReference type="NCBI Taxonomy" id="28118"/>
    <lineage>
        <taxon>Bacteria</taxon>
        <taxon>Pseudomonadati</taxon>
        <taxon>Bacteroidota</taxon>
        <taxon>Bacteroidia</taxon>
        <taxon>Bacteroidales</taxon>
        <taxon>Odoribacteraceae</taxon>
        <taxon>Odoribacter</taxon>
    </lineage>
</organism>
<evidence type="ECO:0000256" key="2">
    <source>
        <dbReference type="RuleBase" id="RU003476"/>
    </source>
</evidence>
<comment type="caution">
    <text evidence="4">The sequence shown here is derived from an EMBL/GenBank/DDBJ whole genome shotgun (WGS) entry which is preliminary data.</text>
</comment>
<dbReference type="AlphaFoldDB" id="A0A412TVC2"/>
<dbReference type="PRINTS" id="PR00502">
    <property type="entry name" value="NUDIXFAMILY"/>
</dbReference>